<gene>
    <name evidence="8" type="ORF">Vau01_101670</name>
</gene>
<keyword evidence="5 6" id="KW-0472">Membrane</keyword>
<keyword evidence="4 6" id="KW-1133">Transmembrane helix</keyword>
<comment type="similarity">
    <text evidence="2">Belongs to the EamA transporter family.</text>
</comment>
<feature type="transmembrane region" description="Helical" evidence="6">
    <location>
        <begin position="170"/>
        <end position="191"/>
    </location>
</feature>
<dbReference type="InterPro" id="IPR050638">
    <property type="entry name" value="AA-Vitamin_Transporters"/>
</dbReference>
<evidence type="ECO:0000313" key="9">
    <source>
        <dbReference type="Proteomes" id="UP000612585"/>
    </source>
</evidence>
<dbReference type="EMBL" id="BOPG01000081">
    <property type="protein sequence ID" value="GIJ62651.1"/>
    <property type="molecule type" value="Genomic_DNA"/>
</dbReference>
<feature type="transmembrane region" description="Helical" evidence="6">
    <location>
        <begin position="232"/>
        <end position="252"/>
    </location>
</feature>
<protein>
    <submittedName>
        <fullName evidence="8">Permease</fullName>
    </submittedName>
</protein>
<feature type="domain" description="EamA" evidence="7">
    <location>
        <begin position="2"/>
        <end position="130"/>
    </location>
</feature>
<proteinExistence type="inferred from homology"/>
<feature type="transmembrane region" description="Helical" evidence="6">
    <location>
        <begin position="203"/>
        <end position="225"/>
    </location>
</feature>
<dbReference type="GO" id="GO:0016020">
    <property type="term" value="C:membrane"/>
    <property type="evidence" value="ECO:0007669"/>
    <property type="project" value="UniProtKB-SubCell"/>
</dbReference>
<evidence type="ECO:0000256" key="2">
    <source>
        <dbReference type="ARBA" id="ARBA00007362"/>
    </source>
</evidence>
<evidence type="ECO:0000256" key="5">
    <source>
        <dbReference type="ARBA" id="ARBA00023136"/>
    </source>
</evidence>
<dbReference type="Pfam" id="PF00892">
    <property type="entry name" value="EamA"/>
    <property type="match status" value="2"/>
</dbReference>
<dbReference type="PANTHER" id="PTHR32322">
    <property type="entry name" value="INNER MEMBRANE TRANSPORTER"/>
    <property type="match status" value="1"/>
</dbReference>
<comment type="caution">
    <text evidence="8">The sequence shown here is derived from an EMBL/GenBank/DDBJ whole genome shotgun (WGS) entry which is preliminary data.</text>
</comment>
<keyword evidence="3 6" id="KW-0812">Transmembrane</keyword>
<evidence type="ECO:0000256" key="4">
    <source>
        <dbReference type="ARBA" id="ARBA00022989"/>
    </source>
</evidence>
<reference evidence="8" key="1">
    <citation type="submission" date="2021-01" db="EMBL/GenBank/DDBJ databases">
        <title>Whole genome shotgun sequence of Virgisporangium aurantiacum NBRC 16421.</title>
        <authorList>
            <person name="Komaki H."/>
            <person name="Tamura T."/>
        </authorList>
    </citation>
    <scope>NUCLEOTIDE SEQUENCE</scope>
    <source>
        <strain evidence="8">NBRC 16421</strain>
    </source>
</reference>
<dbReference type="Proteomes" id="UP000612585">
    <property type="component" value="Unassembled WGS sequence"/>
</dbReference>
<evidence type="ECO:0000256" key="3">
    <source>
        <dbReference type="ARBA" id="ARBA00022692"/>
    </source>
</evidence>
<feature type="transmembrane region" description="Helical" evidence="6">
    <location>
        <begin position="27"/>
        <end position="46"/>
    </location>
</feature>
<organism evidence="8 9">
    <name type="scientific">Virgisporangium aurantiacum</name>
    <dbReference type="NCBI Taxonomy" id="175570"/>
    <lineage>
        <taxon>Bacteria</taxon>
        <taxon>Bacillati</taxon>
        <taxon>Actinomycetota</taxon>
        <taxon>Actinomycetes</taxon>
        <taxon>Micromonosporales</taxon>
        <taxon>Micromonosporaceae</taxon>
        <taxon>Virgisporangium</taxon>
    </lineage>
</organism>
<evidence type="ECO:0000256" key="1">
    <source>
        <dbReference type="ARBA" id="ARBA00004141"/>
    </source>
</evidence>
<feature type="transmembrane region" description="Helical" evidence="6">
    <location>
        <begin position="85"/>
        <end position="104"/>
    </location>
</feature>
<name>A0A8J4E5T0_9ACTN</name>
<accession>A0A8J4E5T0</accession>
<feature type="transmembrane region" description="Helical" evidence="6">
    <location>
        <begin position="258"/>
        <end position="274"/>
    </location>
</feature>
<feature type="transmembrane region" description="Helical" evidence="6">
    <location>
        <begin position="116"/>
        <end position="133"/>
    </location>
</feature>
<evidence type="ECO:0000256" key="6">
    <source>
        <dbReference type="SAM" id="Phobius"/>
    </source>
</evidence>
<keyword evidence="9" id="KW-1185">Reference proteome</keyword>
<dbReference type="AlphaFoldDB" id="A0A8J4E5T0"/>
<evidence type="ECO:0000313" key="8">
    <source>
        <dbReference type="EMBL" id="GIJ62651.1"/>
    </source>
</evidence>
<feature type="domain" description="EamA" evidence="7">
    <location>
        <begin position="142"/>
        <end position="274"/>
    </location>
</feature>
<sequence>MLCLVSSTCFGLSAIFAKEAYAVGVSVPTTLVGRFGVAAVVLWAIVLVRRTPVPSPRLVLVCVGLGLAYALQAALYFGALAAADASLVVLLVYVYPALTMVLAVALRRESPDRRRMAALGVSGAGLVLLLNTGGTMGTAGTLGVLLALGAAVCYALYLTAAEAQPASLDLFMLTAIVCTTSAVTLAGWGAVTGSLAVPPVAGLAWILVLAVVSTVVPLVVLLLGVRAVGASTAAILSCFEPAVVVAVAAVLYGERLSPVQLVGGAAVLASVLILQAKRRGGKRDAVLHRDMATDPTA</sequence>
<evidence type="ECO:0000259" key="7">
    <source>
        <dbReference type="Pfam" id="PF00892"/>
    </source>
</evidence>
<comment type="subcellular location">
    <subcellularLocation>
        <location evidence="1">Membrane</location>
        <topology evidence="1">Multi-pass membrane protein</topology>
    </subcellularLocation>
</comment>
<feature type="transmembrane region" description="Helical" evidence="6">
    <location>
        <begin position="58"/>
        <end position="79"/>
    </location>
</feature>
<dbReference type="InterPro" id="IPR000620">
    <property type="entry name" value="EamA_dom"/>
</dbReference>
<dbReference type="InterPro" id="IPR037185">
    <property type="entry name" value="EmrE-like"/>
</dbReference>
<dbReference type="PANTHER" id="PTHR32322:SF2">
    <property type="entry name" value="EAMA DOMAIN-CONTAINING PROTEIN"/>
    <property type="match status" value="1"/>
</dbReference>
<dbReference type="SUPFAM" id="SSF103481">
    <property type="entry name" value="Multidrug resistance efflux transporter EmrE"/>
    <property type="match status" value="2"/>
</dbReference>
<feature type="transmembrane region" description="Helical" evidence="6">
    <location>
        <begin position="139"/>
        <end position="158"/>
    </location>
</feature>